<organism evidence="2 3">
    <name type="scientific">Desulfosarcina widdelii</name>
    <dbReference type="NCBI Taxonomy" id="947919"/>
    <lineage>
        <taxon>Bacteria</taxon>
        <taxon>Pseudomonadati</taxon>
        <taxon>Thermodesulfobacteriota</taxon>
        <taxon>Desulfobacteria</taxon>
        <taxon>Desulfobacterales</taxon>
        <taxon>Desulfosarcinaceae</taxon>
        <taxon>Desulfosarcina</taxon>
    </lineage>
</organism>
<proteinExistence type="predicted"/>
<accession>A0A5K7YY53</accession>
<reference evidence="2 3" key="1">
    <citation type="submission" date="2019-11" db="EMBL/GenBank/DDBJ databases">
        <title>Comparative genomics of hydrocarbon-degrading Desulfosarcina strains.</title>
        <authorList>
            <person name="Watanabe M."/>
            <person name="Kojima H."/>
            <person name="Fukui M."/>
        </authorList>
    </citation>
    <scope>NUCLEOTIDE SEQUENCE [LARGE SCALE GENOMIC DNA]</scope>
    <source>
        <strain evidence="2 3">PP31</strain>
    </source>
</reference>
<dbReference type="RefSeq" id="WP_155302636.1">
    <property type="nucleotide sequence ID" value="NZ_AP021875.1"/>
</dbReference>
<dbReference type="KEGG" id="dwd:DSCW_09550"/>
<protein>
    <recommendedName>
        <fullName evidence="1">Transposase InsH N-terminal domain-containing protein</fullName>
    </recommendedName>
</protein>
<gene>
    <name evidence="2" type="ORF">DSCW_09550</name>
</gene>
<dbReference type="EMBL" id="AP021875">
    <property type="protein sequence ID" value="BBO73538.1"/>
    <property type="molecule type" value="Genomic_DNA"/>
</dbReference>
<name>A0A5K7YY53_9BACT</name>
<keyword evidence="3" id="KW-1185">Reference proteome</keyword>
<evidence type="ECO:0000259" key="1">
    <source>
        <dbReference type="Pfam" id="PF05598"/>
    </source>
</evidence>
<dbReference type="Pfam" id="PF05598">
    <property type="entry name" value="DUF772"/>
    <property type="match status" value="1"/>
</dbReference>
<dbReference type="Proteomes" id="UP000427769">
    <property type="component" value="Chromosome"/>
</dbReference>
<dbReference type="InterPro" id="IPR008490">
    <property type="entry name" value="Transposase_InsH_N"/>
</dbReference>
<feature type="domain" description="Transposase InsH N-terminal" evidence="1">
    <location>
        <begin position="3"/>
        <end position="61"/>
    </location>
</feature>
<evidence type="ECO:0000313" key="2">
    <source>
        <dbReference type="EMBL" id="BBO73538.1"/>
    </source>
</evidence>
<sequence length="76" mass="8687">MNTLNDAIEWKRVEQILMAHYKVGTSGEGADAYPPLLLFKCMLLQKWFRINSDPELENQIKALPWMPDSSNPPAGR</sequence>
<evidence type="ECO:0000313" key="3">
    <source>
        <dbReference type="Proteomes" id="UP000427769"/>
    </source>
</evidence>
<dbReference type="OrthoDB" id="9774580at2"/>
<dbReference type="AlphaFoldDB" id="A0A5K7YY53"/>